<name>A0A1B7M2K9_9MICC</name>
<gene>
    <name evidence="1" type="ORF">A6F49_04840</name>
</gene>
<keyword evidence="2" id="KW-1185">Reference proteome</keyword>
<comment type="caution">
    <text evidence="1">The sequence shown here is derived from an EMBL/GenBank/DDBJ whole genome shotgun (WGS) entry which is preliminary data.</text>
</comment>
<dbReference type="Proteomes" id="UP000078292">
    <property type="component" value="Unassembled WGS sequence"/>
</dbReference>
<dbReference type="RefSeq" id="WP_043055570.1">
    <property type="nucleotide sequence ID" value="NZ_LXEY01000008.1"/>
</dbReference>
<dbReference type="STRING" id="1837282.A6F49_04840"/>
<dbReference type="EMBL" id="LXEY01000008">
    <property type="protein sequence ID" value="OAV62836.1"/>
    <property type="molecule type" value="Genomic_DNA"/>
</dbReference>
<dbReference type="OrthoDB" id="4944194at2"/>
<sequence>MRRTTMGSMTKHDPDTLICPCGNHQGLDGFAVCTPRGEAITQREAHCGTGLIYTEQITDPYLICPRCGRIYRVLRMMHVGKAFVEHLADLTDPTIGVSLAAWKQLRQH</sequence>
<organism evidence="1 2">
    <name type="scientific">Enteractinococcus helveticum</name>
    <dbReference type="NCBI Taxonomy" id="1837282"/>
    <lineage>
        <taxon>Bacteria</taxon>
        <taxon>Bacillati</taxon>
        <taxon>Actinomycetota</taxon>
        <taxon>Actinomycetes</taxon>
        <taxon>Micrococcales</taxon>
        <taxon>Micrococcaceae</taxon>
    </lineage>
</organism>
<evidence type="ECO:0000313" key="2">
    <source>
        <dbReference type="Proteomes" id="UP000078292"/>
    </source>
</evidence>
<evidence type="ECO:0000313" key="1">
    <source>
        <dbReference type="EMBL" id="OAV62836.1"/>
    </source>
</evidence>
<accession>A0A1B7M2K9</accession>
<reference evidence="1 2" key="1">
    <citation type="submission" date="2016-04" db="EMBL/GenBank/DDBJ databases">
        <title>First whole genome shotgun sequence of the bacterium Enteractinococcus sp. strain UASWS1574.</title>
        <authorList>
            <person name="Crovadore J."/>
            <person name="Chablais R."/>
            <person name="Lefort F."/>
        </authorList>
    </citation>
    <scope>NUCLEOTIDE SEQUENCE [LARGE SCALE GENOMIC DNA]</scope>
    <source>
        <strain evidence="1 2">UASWS1574</strain>
    </source>
</reference>
<dbReference type="AlphaFoldDB" id="A0A1B7M2K9"/>
<proteinExistence type="predicted"/>
<protein>
    <submittedName>
        <fullName evidence="1">Uncharacterized protein</fullName>
    </submittedName>
</protein>